<accession>A0ABU1VYW4</accession>
<evidence type="ECO:0008006" key="3">
    <source>
        <dbReference type="Google" id="ProtNLM"/>
    </source>
</evidence>
<sequence length="162" mass="17866">MSASIMFPQDLLDFIHQGLSITAASRDHRFIPSISKALACRVLPEAQEVRIFVNAVQASHLLADVTSCQRIAVTYCLPSSHKTIQIKGFSAKQLEPQAGDLEFTQGYVQALSQDLETLGYHPAIIARYLHVEPEQLAVISFRPDSIFEQSPGEKAGEPMELS</sequence>
<protein>
    <recommendedName>
        <fullName evidence="3">Pyridoxamine 5'-phosphate oxidase putative domain-containing protein</fullName>
    </recommendedName>
</protein>
<dbReference type="RefSeq" id="WP_310277078.1">
    <property type="nucleotide sequence ID" value="NZ_JAVDWR010000004.1"/>
</dbReference>
<evidence type="ECO:0000313" key="1">
    <source>
        <dbReference type="EMBL" id="MDR7120909.1"/>
    </source>
</evidence>
<gene>
    <name evidence="1" type="ORF">J2W69_001847</name>
</gene>
<name>A0ABU1VYW4_9GAMM</name>
<keyword evidence="2" id="KW-1185">Reference proteome</keyword>
<comment type="caution">
    <text evidence="1">The sequence shown here is derived from an EMBL/GenBank/DDBJ whole genome shotgun (WGS) entry which is preliminary data.</text>
</comment>
<dbReference type="Proteomes" id="UP001257909">
    <property type="component" value="Unassembled WGS sequence"/>
</dbReference>
<dbReference type="EMBL" id="JAVDWR010000004">
    <property type="protein sequence ID" value="MDR7120909.1"/>
    <property type="molecule type" value="Genomic_DNA"/>
</dbReference>
<reference evidence="1 2" key="1">
    <citation type="submission" date="2023-07" db="EMBL/GenBank/DDBJ databases">
        <title>Sorghum-associated microbial communities from plants grown in Nebraska, USA.</title>
        <authorList>
            <person name="Schachtman D."/>
        </authorList>
    </citation>
    <scope>NUCLEOTIDE SEQUENCE [LARGE SCALE GENOMIC DNA]</scope>
    <source>
        <strain evidence="1 2">4138</strain>
    </source>
</reference>
<proteinExistence type="predicted"/>
<organism evidence="1 2">
    <name type="scientific">Rheinheimera soli</name>
    <dbReference type="NCBI Taxonomy" id="443616"/>
    <lineage>
        <taxon>Bacteria</taxon>
        <taxon>Pseudomonadati</taxon>
        <taxon>Pseudomonadota</taxon>
        <taxon>Gammaproteobacteria</taxon>
        <taxon>Chromatiales</taxon>
        <taxon>Chromatiaceae</taxon>
        <taxon>Rheinheimera</taxon>
    </lineage>
</organism>
<evidence type="ECO:0000313" key="2">
    <source>
        <dbReference type="Proteomes" id="UP001257909"/>
    </source>
</evidence>